<feature type="domain" description="DUF8202" evidence="3">
    <location>
        <begin position="1103"/>
        <end position="1275"/>
    </location>
</feature>
<feature type="domain" description="DUF8202" evidence="3">
    <location>
        <begin position="271"/>
        <end position="454"/>
    </location>
</feature>
<dbReference type="InterPro" id="IPR026444">
    <property type="entry name" value="Secre_tail"/>
</dbReference>
<dbReference type="NCBIfam" id="TIGR04183">
    <property type="entry name" value="Por_Secre_tail"/>
    <property type="match status" value="1"/>
</dbReference>
<feature type="domain" description="DUF8202" evidence="3">
    <location>
        <begin position="679"/>
        <end position="850"/>
    </location>
</feature>
<evidence type="ECO:0000259" key="2">
    <source>
        <dbReference type="Pfam" id="PF18962"/>
    </source>
</evidence>
<dbReference type="EMBL" id="JAQGEF010000010">
    <property type="protein sequence ID" value="MDA3615096.1"/>
    <property type="molecule type" value="Genomic_DNA"/>
</dbReference>
<evidence type="ECO:0000256" key="1">
    <source>
        <dbReference type="SAM" id="SignalP"/>
    </source>
</evidence>
<keyword evidence="5" id="KW-1185">Reference proteome</keyword>
<proteinExistence type="predicted"/>
<feature type="signal peptide" evidence="1">
    <location>
        <begin position="1"/>
        <end position="37"/>
    </location>
</feature>
<dbReference type="Proteomes" id="UP001210231">
    <property type="component" value="Unassembled WGS sequence"/>
</dbReference>
<organism evidence="4 5">
    <name type="scientific">Polluticaenibacter yanchengensis</name>
    <dbReference type="NCBI Taxonomy" id="3014562"/>
    <lineage>
        <taxon>Bacteria</taxon>
        <taxon>Pseudomonadati</taxon>
        <taxon>Bacteroidota</taxon>
        <taxon>Chitinophagia</taxon>
        <taxon>Chitinophagales</taxon>
        <taxon>Chitinophagaceae</taxon>
        <taxon>Polluticaenibacter</taxon>
    </lineage>
</organism>
<name>A0ABT4UJS0_9BACT</name>
<comment type="caution">
    <text evidence="4">The sequence shown here is derived from an EMBL/GenBank/DDBJ whole genome shotgun (WGS) entry which is preliminary data.</text>
</comment>
<feature type="chain" id="PRO_5046468677" evidence="1">
    <location>
        <begin position="38"/>
        <end position="2105"/>
    </location>
</feature>
<evidence type="ECO:0000313" key="4">
    <source>
        <dbReference type="EMBL" id="MDA3615096.1"/>
    </source>
</evidence>
<keyword evidence="1" id="KW-0732">Signal</keyword>
<dbReference type="SUPFAM" id="SSF49899">
    <property type="entry name" value="Concanavalin A-like lectins/glucanases"/>
    <property type="match status" value="1"/>
</dbReference>
<feature type="domain" description="DUF8202" evidence="3">
    <location>
        <begin position="1528"/>
        <end position="1716"/>
    </location>
</feature>
<dbReference type="Pfam" id="PF26628">
    <property type="entry name" value="DUF8202"/>
    <property type="match status" value="4"/>
</dbReference>
<gene>
    <name evidence="4" type="ORF">O3P16_09775</name>
</gene>
<dbReference type="InterPro" id="IPR058515">
    <property type="entry name" value="DUF8202"/>
</dbReference>
<dbReference type="InterPro" id="IPR013320">
    <property type="entry name" value="ConA-like_dom_sf"/>
</dbReference>
<evidence type="ECO:0000313" key="5">
    <source>
        <dbReference type="Proteomes" id="UP001210231"/>
    </source>
</evidence>
<feature type="domain" description="Secretion system C-terminal sorting" evidence="2">
    <location>
        <begin position="2032"/>
        <end position="2101"/>
    </location>
</feature>
<evidence type="ECO:0000259" key="3">
    <source>
        <dbReference type="Pfam" id="PF26628"/>
    </source>
</evidence>
<reference evidence="4 5" key="1">
    <citation type="submission" date="2022-12" db="EMBL/GenBank/DDBJ databases">
        <title>Chitinophagaceae gen. sp. nov., a new member of the family Chitinophagaceae, isolated from soil in a chemical factory.</title>
        <authorList>
            <person name="Ke Z."/>
        </authorList>
    </citation>
    <scope>NUCLEOTIDE SEQUENCE [LARGE SCALE GENOMIC DNA]</scope>
    <source>
        <strain evidence="4 5">LY-5</strain>
    </source>
</reference>
<protein>
    <submittedName>
        <fullName evidence="4">T9SS type A sorting domain-containing protein</fullName>
    </submittedName>
</protein>
<accession>A0ABT4UJS0</accession>
<dbReference type="Pfam" id="PF18962">
    <property type="entry name" value="Por_Secre_tail"/>
    <property type="match status" value="1"/>
</dbReference>
<sequence length="2105" mass="226704">MTQVYTNPERAKRGRKYSVCKMLSAALLIFPGIYSHAQGPGGIAAKAWYKANVGASVYSDAGVTNAANNAALQQWHDVSGNNRHLLQNTLGNKPIYSNITTLANFNPTITFDGSNDWMQYTAPAAIEVIDRSTGTLYASGYVNTLKRNGFVGFHPTMDYPGLHMFSTDFKLLFFTGGPGYQGLSPVPFTGQSYFTAGSGWLNGAGSSSGYAGATVSLNGQRTSYGGSQLNNANLSTGARDFRIGGDNNYGSFSGQLNEVFVFDTKLTEEQMDRVETYLSVKYGNTYAAGIKNYKNASGATVWNATTNAGFHNNIAGIARDNASELYQKQSWSTNAGQQVLIGVGGLDNTNAANTGSLADGQYLIWGDNGLAKVPTVASSAFAGLSHHFQAIWKVENTGNVGTVRIAWPKGFTNLTLIQSPDAVIGAGDETTPMVAEKTINGVIYNYADVTLSNGSFFTFGVKLASPGGISGNLRIWLKPDAGFTPSLWTDFSGFGNHYSQTNVNRQPFIATKQYNFNPVVDFGTTGADSRFMAIPSGKPYTANGSNSTIFATSLNRSTPSYSDIIGFGGTTTTASLTQANSPVFITYGSRLRLYPYSASTAPTIPALQVNRLYLNDVSYTVGTSGIKYGQNGQIQTIASTVSASNARHASGSILGSQPEARNGLIGELIAYERDLTEAEKQRVRTYSAIKYGVTLPHNYVASDGTTIAWDQTTNTGFNNNIAGIATDEGSSLIQKQSNSINDGQQVLISTTGLANSNAANTIALTPGQFLVWGDNGGAKSLSTAFVNATPLLNLRMGAVWKVQNTSSTGTVRVAWPAGIPGIHLLKSTTADFSSGNTLHDMSSVINVNGINYNYVDVTLENGRYFTFTGYIVGPGGVASAAWYRADALGQQFTDLGITEATDGAQIQQWNEYKGTGYNLTEATASRRPVYSNVTKLSNFNPTVTFDGSNDRMTHNPASGTDIIDRTRGALFAAGKMTKANNGALLGFGNAMDDPGLYAYGDKLLFYPQIGYYSPQSTNNISRGNLIGGTTWENGAGTGTTNNNNYTLMTLNGYHEVKDNGIRNVMNTGNANRLFTVGIDDFTGFGGDLNELVVFGHRLSDLEVSQVESYLAIKYGHTLDRSQNRNYVNSSGNTVWDGTANIDYYYNVGGIARDDQGSLNQKQSWSTNPGRQVLISTTGLANTNAANTGMLNNNQFLVWGDNNLAKSPAVPFGNIGGLPYQRFAAVWKVQNTNSVGTVRVAWPSGYANMKLIVSADEVFTTSDDIHEMDLTQVVNGIEYAYTDVTLTNTKPYFTIAAFIQAPGGVTNNISYWYRADKLVEASGDGADVNNWTDFTSGVTSTQLNEAPLPKFKTGSATYFNYNPGINFTAIQQMIGNIDVQTLTSVNFDLFSLTKEQMSGTRFFNIGMNNTLFTGGNWDHPGLYANGTIGRRDAGANGIVYGPANPGSVTIATTHPSIMYNTLTPTSVTRGVNGTPLGTPATHSLVQAVTGGHIFGANGGVNPPGGDDWGFTGDIGELVIYGNGNITQPERNKVESYLAIKYGLTLHNSNNYTTSKDGVVWDATQNAGFYNNVAGIGNDFTSALHQKQSRSQHPNTNGQVIIALGEIAETNAENSSLLADGQFLVWGDNGNTTAMTNTASTYTAFTYEGSTDNGRRMNRIWKVQNTGVNQNLLIRFPKLSVGTTAFPTGDNCADYVIVFASDAAFTNILSIDTLVTTEDGLNYDVIHQFPNGASYFTYARIKPYNQGIVYLPETIEASNNYTSTCDIGSWKYYRNESDNSLKLLGVSDYTNTELDNFDLTITPEGAHYDDLTNESRIMSRITTVKNNNTGSVSNGKIRVYYSQDELDATPVPSQQTHGWFKYNGDAEELIVDLYSNGNLNAAKTVALEPDATGVEDGVPYVEFHDVTSFGSFFYFSSTQLDPTVPLPVTLASFTATKQGAIAQLNWITATERDNKGFDIERSADSRNWSSIGFVYSKAANGNSNLNLQYGFDDKKPLNGANYYRLKQTDKDGKVNYSSVRLVDFSNASASLVRLYPNPANASVTLTGLTPKAKIVVFDGTGKSVLTTATAVGENEKKINIHRLSSGWYTIVIKNENGNAVTLKFVKE</sequence>